<keyword evidence="3" id="KW-1185">Reference proteome</keyword>
<dbReference type="Proteomes" id="UP000000582">
    <property type="component" value="Chromosome"/>
</dbReference>
<organism evidence="2 3">
    <name type="scientific">Corynebacterium glutamicum (strain ATCC 13032 / DSM 20300 / JCM 1318 / BCRC 11384 / CCUG 27702 / LMG 3730 / NBRC 12168 / NCIMB 10025 / NRRL B-2784 / 534)</name>
    <dbReference type="NCBI Taxonomy" id="196627"/>
    <lineage>
        <taxon>Bacteria</taxon>
        <taxon>Bacillati</taxon>
        <taxon>Actinomycetota</taxon>
        <taxon>Actinomycetes</taxon>
        <taxon>Mycobacteriales</taxon>
        <taxon>Corynebacteriaceae</taxon>
        <taxon>Corynebacterium</taxon>
    </lineage>
</organism>
<evidence type="ECO:0000313" key="3">
    <source>
        <dbReference type="Proteomes" id="UP000000582"/>
    </source>
</evidence>
<evidence type="ECO:0000256" key="1">
    <source>
        <dbReference type="SAM" id="Coils"/>
    </source>
</evidence>
<accession>Q8NTT3</accession>
<dbReference type="KEGG" id="cgb:cg0269"/>
<dbReference type="BioCyc" id="CORYNE:G18NG-9771-MONOMER"/>
<dbReference type="OrthoDB" id="4402049at2"/>
<proteinExistence type="predicted"/>
<evidence type="ECO:0008006" key="4">
    <source>
        <dbReference type="Google" id="ProtNLM"/>
    </source>
</evidence>
<dbReference type="AlphaFoldDB" id="Q8NTT3"/>
<dbReference type="KEGG" id="cgl:Cgl0219"/>
<dbReference type="InterPro" id="IPR024524">
    <property type="entry name" value="DUF3800"/>
</dbReference>
<dbReference type="eggNOG" id="ENOG502ZEDF">
    <property type="taxonomic scope" value="Bacteria"/>
</dbReference>
<name>Q8NTT3_CORGL</name>
<keyword evidence="1" id="KW-0175">Coiled coil</keyword>
<gene>
    <name evidence="2" type="ordered locus">Cgl0219</name>
</gene>
<dbReference type="HOGENOM" id="CLU_076308_0_0_11"/>
<sequence length="302" mass="34498">MLLGYIDEVGETGAFVSRQDPRYKTSPAFGYAGFLIPAENARAFGSEFTKQKRIRFSTEIVNAPNPARWEVKGADLFRPDTPIVRPENLRIFGSLVERLQKLGGHLFYYVDEKPIGTPRQTKLDQVGREREAMRETLNRLATQANREDRNLMVLVDSINEKSRKERIAEMYSHIFSRSGEHPEMRSIVEPPMHVDSALSSNIQFADWIAAYVSRAIDRQLIEDSRYQWIADDISTFKVYGSFTLESKLHLLRNRPCEDFNTSDILKRNRPMFSFDAATAIGSRVGVARAMQIKAASDRANSR</sequence>
<dbReference type="EMBL" id="BA000036">
    <property type="protein sequence ID" value="BAB97612.1"/>
    <property type="molecule type" value="Genomic_DNA"/>
</dbReference>
<evidence type="ECO:0000313" key="2">
    <source>
        <dbReference type="EMBL" id="BAB97612.1"/>
    </source>
</evidence>
<dbReference type="RefSeq" id="WP_011013482.1">
    <property type="nucleotide sequence ID" value="NC_003450.3"/>
</dbReference>
<feature type="coiled-coil region" evidence="1">
    <location>
        <begin position="123"/>
        <end position="150"/>
    </location>
</feature>
<dbReference type="GeneID" id="1021290"/>
<protein>
    <recommendedName>
        <fullName evidence="4">DUF3800 domain-containing protein</fullName>
    </recommendedName>
</protein>
<dbReference type="PATRIC" id="fig|196627.13.peg.223"/>
<dbReference type="Pfam" id="PF12686">
    <property type="entry name" value="DUF3800"/>
    <property type="match status" value="1"/>
</dbReference>
<reference evidence="3" key="1">
    <citation type="journal article" date="2003" name="Appl. Microbiol. Biotechnol.">
        <title>The Corynebacterium glutamicum genome: features and impacts on biotechnological processes.</title>
        <authorList>
            <person name="Ikeda M."/>
            <person name="Nakagawa S."/>
        </authorList>
    </citation>
    <scope>NUCLEOTIDE SEQUENCE [LARGE SCALE GENOMIC DNA]</scope>
    <source>
        <strain evidence="3">ATCC 13032 / DSM 20300 / BCRC 11384 / JCM 1318 / LMG 3730 / NCIMB 10025</strain>
    </source>
</reference>
<accession>Q6M8D6</accession>